<dbReference type="RefSeq" id="WP_207975721.1">
    <property type="nucleotide sequence ID" value="NZ_JAGDEL010000003.1"/>
</dbReference>
<feature type="transmembrane region" description="Helical" evidence="1">
    <location>
        <begin position="54"/>
        <end position="78"/>
    </location>
</feature>
<dbReference type="Proteomes" id="UP000663981">
    <property type="component" value="Unassembled WGS sequence"/>
</dbReference>
<gene>
    <name evidence="2" type="ORF">I7822_05015</name>
</gene>
<comment type="caution">
    <text evidence="2">The sequence shown here is derived from an EMBL/GenBank/DDBJ whole genome shotgun (WGS) entry which is preliminary data.</text>
</comment>
<evidence type="ECO:0000313" key="3">
    <source>
        <dbReference type="Proteomes" id="UP000663981"/>
    </source>
</evidence>
<keyword evidence="3" id="KW-1185">Reference proteome</keyword>
<name>A0ABS3MYG3_9BACI</name>
<organism evidence="2 3">
    <name type="scientific">Metabacillus bambusae</name>
    <dbReference type="NCBI Taxonomy" id="2795218"/>
    <lineage>
        <taxon>Bacteria</taxon>
        <taxon>Bacillati</taxon>
        <taxon>Bacillota</taxon>
        <taxon>Bacilli</taxon>
        <taxon>Bacillales</taxon>
        <taxon>Bacillaceae</taxon>
        <taxon>Metabacillus</taxon>
    </lineage>
</organism>
<keyword evidence="1" id="KW-0472">Membrane</keyword>
<feature type="transmembrane region" description="Helical" evidence="1">
    <location>
        <begin position="99"/>
        <end position="119"/>
    </location>
</feature>
<keyword evidence="1" id="KW-1133">Transmembrane helix</keyword>
<dbReference type="EMBL" id="JAGDEL010000003">
    <property type="protein sequence ID" value="MBO1511047.1"/>
    <property type="molecule type" value="Genomic_DNA"/>
</dbReference>
<proteinExistence type="predicted"/>
<reference evidence="2 3" key="1">
    <citation type="submission" date="2021-03" db="EMBL/GenBank/DDBJ databases">
        <title>Whole genome sequence of Metabacillus bambusae BG109.</title>
        <authorList>
            <person name="Jeong J.W."/>
        </authorList>
    </citation>
    <scope>NUCLEOTIDE SEQUENCE [LARGE SCALE GENOMIC DNA]</scope>
    <source>
        <strain evidence="2 3">BG109</strain>
    </source>
</reference>
<evidence type="ECO:0000313" key="2">
    <source>
        <dbReference type="EMBL" id="MBO1511047.1"/>
    </source>
</evidence>
<accession>A0ABS3MYG3</accession>
<sequence>MILYFQSYLTVLKRNSMLLVIVSLLSFLTFFIWAGLPVYIIGSSVAELTTNLGVIHFFISVSGGFLFSLLFIPINLQVAKKIADIKHRSVVSSFLRIETIWILICSVIFEIILGNLFIFQL</sequence>
<evidence type="ECO:0000256" key="1">
    <source>
        <dbReference type="SAM" id="Phobius"/>
    </source>
</evidence>
<keyword evidence="1" id="KW-0812">Transmembrane</keyword>
<protein>
    <submittedName>
        <fullName evidence="2">Uncharacterized protein</fullName>
    </submittedName>
</protein>
<feature type="transmembrane region" description="Helical" evidence="1">
    <location>
        <begin position="18"/>
        <end position="42"/>
    </location>
</feature>